<sequence>MREEKLMGTNQLRHGYSERGESECCFLEVLKEIVWCGVGVLECEGLHRGFDGKDGLALLAF</sequence>
<comment type="caution">
    <text evidence="1">The sequence shown here is derived from an EMBL/GenBank/DDBJ whole genome shotgun (WGS) entry which is preliminary data.</text>
</comment>
<dbReference type="Proteomes" id="UP001054945">
    <property type="component" value="Unassembled WGS sequence"/>
</dbReference>
<evidence type="ECO:0000313" key="1">
    <source>
        <dbReference type="EMBL" id="GIX92749.1"/>
    </source>
</evidence>
<dbReference type="EMBL" id="BPLR01004154">
    <property type="protein sequence ID" value="GIX92749.1"/>
    <property type="molecule type" value="Genomic_DNA"/>
</dbReference>
<evidence type="ECO:0000313" key="2">
    <source>
        <dbReference type="Proteomes" id="UP001054945"/>
    </source>
</evidence>
<protein>
    <submittedName>
        <fullName evidence="1">Uncharacterized protein</fullName>
    </submittedName>
</protein>
<organism evidence="1 2">
    <name type="scientific">Caerostris extrusa</name>
    <name type="common">Bark spider</name>
    <name type="synonym">Caerostris bankana</name>
    <dbReference type="NCBI Taxonomy" id="172846"/>
    <lineage>
        <taxon>Eukaryota</taxon>
        <taxon>Metazoa</taxon>
        <taxon>Ecdysozoa</taxon>
        <taxon>Arthropoda</taxon>
        <taxon>Chelicerata</taxon>
        <taxon>Arachnida</taxon>
        <taxon>Araneae</taxon>
        <taxon>Araneomorphae</taxon>
        <taxon>Entelegynae</taxon>
        <taxon>Araneoidea</taxon>
        <taxon>Araneidae</taxon>
        <taxon>Caerostris</taxon>
    </lineage>
</organism>
<name>A0AAV4P7Y3_CAEEX</name>
<keyword evidence="2" id="KW-1185">Reference proteome</keyword>
<gene>
    <name evidence="1" type="ORF">CEXT_396191</name>
</gene>
<feature type="non-terminal residue" evidence="1">
    <location>
        <position position="61"/>
    </location>
</feature>
<accession>A0AAV4P7Y3</accession>
<reference evidence="1 2" key="1">
    <citation type="submission" date="2021-06" db="EMBL/GenBank/DDBJ databases">
        <title>Caerostris extrusa draft genome.</title>
        <authorList>
            <person name="Kono N."/>
            <person name="Arakawa K."/>
        </authorList>
    </citation>
    <scope>NUCLEOTIDE SEQUENCE [LARGE SCALE GENOMIC DNA]</scope>
</reference>
<dbReference type="AlphaFoldDB" id="A0AAV4P7Y3"/>
<proteinExistence type="predicted"/>